<reference evidence="3 4" key="1">
    <citation type="submission" date="2024-04" db="EMBL/GenBank/DDBJ databases">
        <authorList>
            <person name="Cremers G."/>
        </authorList>
    </citation>
    <scope>NUCLEOTIDE SEQUENCE [LARGE SCALE GENOMIC DNA]</scope>
    <source>
        <strain evidence="3">MeCH1-AG</strain>
    </source>
</reference>
<evidence type="ECO:0000313" key="3">
    <source>
        <dbReference type="EMBL" id="CAL1240475.1"/>
    </source>
</evidence>
<keyword evidence="4" id="KW-1185">Reference proteome</keyword>
<gene>
    <name evidence="3" type="ORF">MECH1_V1_1699</name>
</gene>
<dbReference type="EMBL" id="OZ026884">
    <property type="protein sequence ID" value="CAL1240475.1"/>
    <property type="molecule type" value="Genomic_DNA"/>
</dbReference>
<dbReference type="Proteomes" id="UP001497493">
    <property type="component" value="Chromosome"/>
</dbReference>
<dbReference type="InterPro" id="IPR008863">
    <property type="entry name" value="Toxic_anion-R_TelA"/>
</dbReference>
<dbReference type="RefSeq" id="WP_348757069.1">
    <property type="nucleotide sequence ID" value="NZ_OZ026884.1"/>
</dbReference>
<dbReference type="PANTHER" id="PTHR38432:SF1">
    <property type="entry name" value="TELA-LIKE PROTEIN SAOUHSC_01408"/>
    <property type="match status" value="1"/>
</dbReference>
<organism evidence="3 4">
    <name type="scientific">Candidatus Methylocalor cossyra</name>
    <dbReference type="NCBI Taxonomy" id="3108543"/>
    <lineage>
        <taxon>Bacteria</taxon>
        <taxon>Pseudomonadati</taxon>
        <taxon>Pseudomonadota</taxon>
        <taxon>Gammaproteobacteria</taxon>
        <taxon>Methylococcales</taxon>
        <taxon>Methylococcaceae</taxon>
        <taxon>Candidatus Methylocalor</taxon>
    </lineage>
</organism>
<evidence type="ECO:0000313" key="4">
    <source>
        <dbReference type="Proteomes" id="UP001497493"/>
    </source>
</evidence>
<dbReference type="PIRSF" id="PIRSF026508">
    <property type="entry name" value="TelA"/>
    <property type="match status" value="1"/>
</dbReference>
<accession>A0ABM9NIM7</accession>
<evidence type="ECO:0000256" key="2">
    <source>
        <dbReference type="PIRNR" id="PIRNR026508"/>
    </source>
</evidence>
<name>A0ABM9NIM7_9GAMM</name>
<dbReference type="Pfam" id="PF05816">
    <property type="entry name" value="TelA"/>
    <property type="match status" value="1"/>
</dbReference>
<dbReference type="PANTHER" id="PTHR38432">
    <property type="entry name" value="TELA-LIKE PROTEIN SAOUHSC_01408"/>
    <property type="match status" value="1"/>
</dbReference>
<evidence type="ECO:0000256" key="1">
    <source>
        <dbReference type="ARBA" id="ARBA00005541"/>
    </source>
</evidence>
<sequence length="406" mass="44887">MSATVELNPPELLTPPAPVATVAKEEAAGMIKLDPDKLKELDGKVEAFVNAILSEQVHSETFKNKLSGVHTLGNQEIRAAAAISNRLLEKPLRAMNSGVFDEGSAISKSLLDLRNKIEELDPAKQGNLLEPRKLFGLIPLGSRIQDYFRQYQSAQTHLNAIIESLYHGQDELRKDNAAVEEEKANAWRIMEKLEQYIYIGKKIDAAVEAKLGEIEATDPEKARVVKEELLFYVRQKVQDLLTQLAVTIQGYLAMDMIRKNNLELIKGVDRATTTTVSALRTAVIVAQALANQKLVLDQIGALNTTTGNMIESTAAMLKQQAGRVHEQAAGAAVSLDKLKAAFQNIYETMDMVSSYKVKALENMRKTVDVLSAEVEKSKTYLDRTREETVREVSAALDQATGDELRL</sequence>
<proteinExistence type="inferred from homology"/>
<evidence type="ECO:0008006" key="5">
    <source>
        <dbReference type="Google" id="ProtNLM"/>
    </source>
</evidence>
<protein>
    <recommendedName>
        <fullName evidence="5">Toxic anion resistance protein</fullName>
    </recommendedName>
</protein>
<comment type="similarity">
    <text evidence="1 2">Belongs to the TelA family.</text>
</comment>